<evidence type="ECO:0000313" key="2">
    <source>
        <dbReference type="Proteomes" id="UP000283634"/>
    </source>
</evidence>
<sequence length="187" mass="20512">MNIDATEIPLEPLTEAAGDCTINQDIRSWIDSLTVFVSWPGRGGPLRKGASYIHGVLDFYSPLPLLGKKDANSCGIDAALRGIDFEASEWRRDDTFGIAPSLSGRGACRIIEEAPAAPQKSRWTSMVLRQVGVASARLLHTPYTALTLALAVSSRAGFCWRGLCWMTRLRDIRSYFRIGLCSTSFSL</sequence>
<reference evidence="1 2" key="1">
    <citation type="journal article" date="2018" name="BMC Genomics">
        <title>Genomic comparison of Trypanosoma conorhini and Trypanosoma rangeli to Trypanosoma cruzi strains of high and low virulence.</title>
        <authorList>
            <person name="Bradwell K.R."/>
            <person name="Koparde V.N."/>
            <person name="Matveyev A.V."/>
            <person name="Serrano M.G."/>
            <person name="Alves J.M."/>
            <person name="Parikh H."/>
            <person name="Huang B."/>
            <person name="Lee V."/>
            <person name="Espinosa-Alvarez O."/>
            <person name="Ortiz P.A."/>
            <person name="Costa-Martins A.G."/>
            <person name="Teixeira M.M."/>
            <person name="Buck G.A."/>
        </authorList>
    </citation>
    <scope>NUCLEOTIDE SEQUENCE [LARGE SCALE GENOMIC DNA]</scope>
    <source>
        <strain evidence="1 2">AM80</strain>
    </source>
</reference>
<dbReference type="AlphaFoldDB" id="A0A3R7KR43"/>
<protein>
    <submittedName>
        <fullName evidence="1">Uncharacterized protein</fullName>
    </submittedName>
</protein>
<keyword evidence="2" id="KW-1185">Reference proteome</keyword>
<proteinExistence type="predicted"/>
<dbReference type="RefSeq" id="XP_029240194.1">
    <property type="nucleotide sequence ID" value="XM_029379978.1"/>
</dbReference>
<organism evidence="1 2">
    <name type="scientific">Trypanosoma rangeli</name>
    <dbReference type="NCBI Taxonomy" id="5698"/>
    <lineage>
        <taxon>Eukaryota</taxon>
        <taxon>Discoba</taxon>
        <taxon>Euglenozoa</taxon>
        <taxon>Kinetoplastea</taxon>
        <taxon>Metakinetoplastina</taxon>
        <taxon>Trypanosomatida</taxon>
        <taxon>Trypanosomatidae</taxon>
        <taxon>Trypanosoma</taxon>
        <taxon>Herpetosoma</taxon>
    </lineage>
</organism>
<dbReference type="Proteomes" id="UP000283634">
    <property type="component" value="Unassembled WGS sequence"/>
</dbReference>
<dbReference type="GeneID" id="40326926"/>
<comment type="caution">
    <text evidence="1">The sequence shown here is derived from an EMBL/GenBank/DDBJ whole genome shotgun (WGS) entry which is preliminary data.</text>
</comment>
<gene>
    <name evidence="1" type="ORF">TraAM80_02993</name>
</gene>
<name>A0A3R7KR43_TRYRA</name>
<accession>A0A3R7KR43</accession>
<dbReference type="EMBL" id="MKGL01000073">
    <property type="protein sequence ID" value="RNF08081.1"/>
    <property type="molecule type" value="Genomic_DNA"/>
</dbReference>
<evidence type="ECO:0000313" key="1">
    <source>
        <dbReference type="EMBL" id="RNF08081.1"/>
    </source>
</evidence>